<keyword evidence="2" id="KW-1185">Reference proteome</keyword>
<dbReference type="GO" id="GO:0005615">
    <property type="term" value="C:extracellular space"/>
    <property type="evidence" value="ECO:0007669"/>
    <property type="project" value="TreeGrafter"/>
</dbReference>
<evidence type="ECO:0000313" key="2">
    <source>
        <dbReference type="Proteomes" id="UP000887013"/>
    </source>
</evidence>
<dbReference type="Gene3D" id="2.170.130.30">
    <property type="match status" value="1"/>
</dbReference>
<comment type="caution">
    <text evidence="1">The sequence shown here is derived from an EMBL/GenBank/DDBJ whole genome shotgun (WGS) entry which is preliminary data.</text>
</comment>
<name>A0A8X6PHX1_NEPPI</name>
<dbReference type="OrthoDB" id="6481347at2759"/>
<dbReference type="AlphaFoldDB" id="A0A8X6PHX1"/>
<organism evidence="1 2">
    <name type="scientific">Nephila pilipes</name>
    <name type="common">Giant wood spider</name>
    <name type="synonym">Nephila maculata</name>
    <dbReference type="NCBI Taxonomy" id="299642"/>
    <lineage>
        <taxon>Eukaryota</taxon>
        <taxon>Metazoa</taxon>
        <taxon>Ecdysozoa</taxon>
        <taxon>Arthropoda</taxon>
        <taxon>Chelicerata</taxon>
        <taxon>Arachnida</taxon>
        <taxon>Araneae</taxon>
        <taxon>Araneomorphae</taxon>
        <taxon>Entelegynae</taxon>
        <taxon>Araneoidea</taxon>
        <taxon>Nephilidae</taxon>
        <taxon>Nephila</taxon>
    </lineage>
</organism>
<dbReference type="Proteomes" id="UP000887013">
    <property type="component" value="Unassembled WGS sequence"/>
</dbReference>
<dbReference type="PANTHER" id="PTHR10559">
    <property type="entry name" value="TRANSCOBALAMIN-1/GASTRIC INTRINSIC FACTOR"/>
    <property type="match status" value="1"/>
</dbReference>
<accession>A0A8X6PHX1</accession>
<gene>
    <name evidence="1" type="primary">NCL1_11437</name>
    <name evidence="1" type="ORF">NPIL_510861</name>
</gene>
<sequence>MNSSSANFLSTYLILPILNAKSLMDISKIDCSENPRKHGNEVSDFLGLKIRVQYSLYVGDDKDIIHTISLRVPDNYSAFEVMELAASIDPKFKFHWKTMSGKWYVYQIANIVNDPEAGRFWLSYVGAVNDTESLTHFITSTII</sequence>
<dbReference type="GO" id="GO:0015889">
    <property type="term" value="P:cobalamin transport"/>
    <property type="evidence" value="ECO:0007669"/>
    <property type="project" value="TreeGrafter"/>
</dbReference>
<dbReference type="InterPro" id="IPR051588">
    <property type="entry name" value="Cobalamin_Transport"/>
</dbReference>
<proteinExistence type="predicted"/>
<dbReference type="PANTHER" id="PTHR10559:SF18">
    <property type="entry name" value="TRANSCOBALAMIN II"/>
    <property type="match status" value="1"/>
</dbReference>
<evidence type="ECO:0000313" key="1">
    <source>
        <dbReference type="EMBL" id="GFT71813.1"/>
    </source>
</evidence>
<dbReference type="GO" id="GO:0031419">
    <property type="term" value="F:cobalamin binding"/>
    <property type="evidence" value="ECO:0007669"/>
    <property type="project" value="TreeGrafter"/>
</dbReference>
<protein>
    <submittedName>
        <fullName evidence="1">Uncharacterized protein</fullName>
    </submittedName>
</protein>
<dbReference type="EMBL" id="BMAW01116731">
    <property type="protein sequence ID" value="GFT71813.1"/>
    <property type="molecule type" value="Genomic_DNA"/>
</dbReference>
<reference evidence="1" key="1">
    <citation type="submission" date="2020-08" db="EMBL/GenBank/DDBJ databases">
        <title>Multicomponent nature underlies the extraordinary mechanical properties of spider dragline silk.</title>
        <authorList>
            <person name="Kono N."/>
            <person name="Nakamura H."/>
            <person name="Mori M."/>
            <person name="Yoshida Y."/>
            <person name="Ohtoshi R."/>
            <person name="Malay A.D."/>
            <person name="Moran D.A.P."/>
            <person name="Tomita M."/>
            <person name="Numata K."/>
            <person name="Arakawa K."/>
        </authorList>
    </citation>
    <scope>NUCLEOTIDE SEQUENCE</scope>
</reference>